<proteinExistence type="predicted"/>
<dbReference type="InterPro" id="IPR050271">
    <property type="entry name" value="UDP-glycosyltransferase"/>
</dbReference>
<evidence type="ECO:0000256" key="1">
    <source>
        <dbReference type="ARBA" id="ARBA00022676"/>
    </source>
</evidence>
<dbReference type="AlphaFoldDB" id="A0AA40T1E2"/>
<keyword evidence="3" id="KW-0812">Transmembrane</keyword>
<keyword evidence="1" id="KW-0328">Glycosyltransferase</keyword>
<name>A0AA40T1E2_9NOST</name>
<dbReference type="EMBL" id="VJXY01000032">
    <property type="protein sequence ID" value="MBD6618868.1"/>
    <property type="molecule type" value="Genomic_DNA"/>
</dbReference>
<dbReference type="GO" id="GO:0008194">
    <property type="term" value="F:UDP-glycosyltransferase activity"/>
    <property type="evidence" value="ECO:0007669"/>
    <property type="project" value="InterPro"/>
</dbReference>
<evidence type="ECO:0000256" key="2">
    <source>
        <dbReference type="ARBA" id="ARBA00022679"/>
    </source>
</evidence>
<dbReference type="Gene3D" id="3.40.50.2000">
    <property type="entry name" value="Glycogen Phosphorylase B"/>
    <property type="match status" value="3"/>
</dbReference>
<dbReference type="CDD" id="cd03784">
    <property type="entry name" value="GT1_Gtf-like"/>
    <property type="match status" value="1"/>
</dbReference>
<sequence length="438" mass="50022">MERILQENKSVLFALYPEWGGFMPMMALAKAFSRRGWDVLFVLPPEGDEKLSLHSQQVEHYKKYIEEQGFQYKLLRPFPKRFGGMLTQTRRETEILANILEDTIKIIKECNVGLVLIDSIISFVAIAAIESGVPYVGVGTAFAGFINSKIPPSDSSFIPARSSWSSLIVLLDWMLLAFVARLFITFRPKYFLRYYFGIGAFVRSRARATGLTVGFSDYGPMFKSPLHYLMPKRLDFEPRPGAEYLGCVVDLSRADEDFKMDRLSGTKPLIYCSLGTRSWEYPASKRFFRVALKTFQQRQDYEFVLNIGNTCEVEDLGEIPDNVYACKWVPQMAVLRKSSMMITNGGMNTIKECICLGVPMIVLPARNDQPGNAARVVYHGLGVRGDLRWIEHRELSRLINQISSDKSYIKNIEQMQKEFMRLDKFETGIDLLESYIAA</sequence>
<dbReference type="InterPro" id="IPR002213">
    <property type="entry name" value="UDP_glucos_trans"/>
</dbReference>
<dbReference type="SUPFAM" id="SSF53756">
    <property type="entry name" value="UDP-Glycosyltransferase/glycogen phosphorylase"/>
    <property type="match status" value="1"/>
</dbReference>
<organism evidence="4 5">
    <name type="scientific">Komarekiella delphini-convector SJRDD-AB1</name>
    <dbReference type="NCBI Taxonomy" id="2593771"/>
    <lineage>
        <taxon>Bacteria</taxon>
        <taxon>Bacillati</taxon>
        <taxon>Cyanobacteriota</taxon>
        <taxon>Cyanophyceae</taxon>
        <taxon>Nostocales</taxon>
        <taxon>Nostocaceae</taxon>
        <taxon>Komarekiella</taxon>
        <taxon>Komarekiella delphini-convector</taxon>
    </lineage>
</organism>
<evidence type="ECO:0000313" key="5">
    <source>
        <dbReference type="Proteomes" id="UP001165986"/>
    </source>
</evidence>
<dbReference type="Pfam" id="PF00201">
    <property type="entry name" value="UDPGT"/>
    <property type="match status" value="1"/>
</dbReference>
<keyword evidence="5" id="KW-1185">Reference proteome</keyword>
<feature type="transmembrane region" description="Helical" evidence="3">
    <location>
        <begin position="164"/>
        <end position="184"/>
    </location>
</feature>
<reference evidence="4" key="1">
    <citation type="submission" date="2019-07" db="EMBL/GenBank/DDBJ databases">
        <title>Toxilogical consequences of a new and cryptic species of cyanobacteria (Komarekiella delphini-convector) recovered from the epidermis of a bottlenose dolphin and 1500 ft. in the air.</title>
        <authorList>
            <person name="Brown A.O."/>
            <person name="Dvorak P."/>
            <person name="Villanueva C.D."/>
            <person name="Foss A.J."/>
            <person name="Garvey A.D."/>
            <person name="Gibson Q.A."/>
            <person name="Johansen J.R."/>
            <person name="Casamatta D.A."/>
        </authorList>
    </citation>
    <scope>NUCLEOTIDE SEQUENCE</scope>
    <source>
        <strain evidence="4">SJRDD-AB1</strain>
    </source>
</reference>
<dbReference type="Proteomes" id="UP001165986">
    <property type="component" value="Unassembled WGS sequence"/>
</dbReference>
<dbReference type="PANTHER" id="PTHR48043:SF145">
    <property type="entry name" value="FI06409P-RELATED"/>
    <property type="match status" value="1"/>
</dbReference>
<dbReference type="PANTHER" id="PTHR48043">
    <property type="entry name" value="EG:EG0003.4 PROTEIN-RELATED"/>
    <property type="match status" value="1"/>
</dbReference>
<accession>A0AA40T1E2</accession>
<evidence type="ECO:0000313" key="4">
    <source>
        <dbReference type="EMBL" id="MBD6618868.1"/>
    </source>
</evidence>
<protein>
    <submittedName>
        <fullName evidence="4">Glycosyltransferase family 1 protein</fullName>
    </submittedName>
</protein>
<comment type="caution">
    <text evidence="4">The sequence shown here is derived from an EMBL/GenBank/DDBJ whole genome shotgun (WGS) entry which is preliminary data.</text>
</comment>
<evidence type="ECO:0000256" key="3">
    <source>
        <dbReference type="SAM" id="Phobius"/>
    </source>
</evidence>
<keyword evidence="3" id="KW-0472">Membrane</keyword>
<dbReference type="RefSeq" id="WP_191760070.1">
    <property type="nucleotide sequence ID" value="NZ_VJXY01000032.1"/>
</dbReference>
<gene>
    <name evidence="4" type="ORF">FNW02_24340</name>
</gene>
<keyword evidence="2" id="KW-0808">Transferase</keyword>
<keyword evidence="3" id="KW-1133">Transmembrane helix</keyword>